<feature type="transmembrane region" description="Helical" evidence="2">
    <location>
        <begin position="12"/>
        <end position="31"/>
    </location>
</feature>
<evidence type="ECO:0000313" key="5">
    <source>
        <dbReference type="EMBL" id="ORA04264.1"/>
    </source>
</evidence>
<feature type="domain" description="Mammalian cell entry C-terminal" evidence="4">
    <location>
        <begin position="121"/>
        <end position="296"/>
    </location>
</feature>
<feature type="compositionally biased region" description="Pro residues" evidence="1">
    <location>
        <begin position="512"/>
        <end position="539"/>
    </location>
</feature>
<evidence type="ECO:0000256" key="2">
    <source>
        <dbReference type="SAM" id="Phobius"/>
    </source>
</evidence>
<keyword evidence="2" id="KW-1133">Transmembrane helix</keyword>
<keyword evidence="6" id="KW-1185">Reference proteome</keyword>
<organism evidence="5 6">
    <name type="scientific">Mycolicibacterium bacteremicum</name>
    <name type="common">Mycobacterium bacteremicum</name>
    <dbReference type="NCBI Taxonomy" id="564198"/>
    <lineage>
        <taxon>Bacteria</taxon>
        <taxon>Bacillati</taxon>
        <taxon>Actinomycetota</taxon>
        <taxon>Actinomycetes</taxon>
        <taxon>Mycobacteriales</taxon>
        <taxon>Mycobacteriaceae</taxon>
        <taxon>Mycolicibacterium</taxon>
    </lineage>
</organism>
<keyword evidence="2" id="KW-0472">Membrane</keyword>
<evidence type="ECO:0000256" key="1">
    <source>
        <dbReference type="SAM" id="MobiDB-lite"/>
    </source>
</evidence>
<evidence type="ECO:0000259" key="4">
    <source>
        <dbReference type="Pfam" id="PF11887"/>
    </source>
</evidence>
<evidence type="ECO:0000259" key="3">
    <source>
        <dbReference type="Pfam" id="PF02470"/>
    </source>
</evidence>
<feature type="region of interest" description="Disordered" evidence="1">
    <location>
        <begin position="410"/>
        <end position="465"/>
    </location>
</feature>
<dbReference type="Pfam" id="PF11887">
    <property type="entry name" value="Mce4_CUP1"/>
    <property type="match status" value="1"/>
</dbReference>
<dbReference type="STRING" id="564198.BST17_15415"/>
<dbReference type="PANTHER" id="PTHR33371">
    <property type="entry name" value="INTERMEMBRANE PHOSPHOLIPID TRANSPORT SYSTEM BINDING PROTEIN MLAD-RELATED"/>
    <property type="match status" value="1"/>
</dbReference>
<dbReference type="OrthoDB" id="4741753at2"/>
<dbReference type="InterPro" id="IPR052336">
    <property type="entry name" value="MlaD_Phospholipid_Transporter"/>
</dbReference>
<evidence type="ECO:0000313" key="6">
    <source>
        <dbReference type="Proteomes" id="UP000192366"/>
    </source>
</evidence>
<dbReference type="InterPro" id="IPR005693">
    <property type="entry name" value="Mce"/>
</dbReference>
<comment type="caution">
    <text evidence="5">The sequence shown here is derived from an EMBL/GenBank/DDBJ whole genome shotgun (WGS) entry which is preliminary data.</text>
</comment>
<dbReference type="EMBL" id="MVHJ01000011">
    <property type="protein sequence ID" value="ORA04264.1"/>
    <property type="molecule type" value="Genomic_DNA"/>
</dbReference>
<dbReference type="InterPro" id="IPR003399">
    <property type="entry name" value="Mce/MlaD"/>
</dbReference>
<reference evidence="5 6" key="1">
    <citation type="submission" date="2017-02" db="EMBL/GenBank/DDBJ databases">
        <title>The new phylogeny of genus Mycobacterium.</title>
        <authorList>
            <person name="Tortoli E."/>
            <person name="Trovato A."/>
            <person name="Cirillo D.M."/>
        </authorList>
    </citation>
    <scope>NUCLEOTIDE SEQUENCE [LARGE SCALE GENOMIC DNA]</scope>
    <source>
        <strain evidence="5 6">DSM 45578</strain>
    </source>
</reference>
<dbReference type="RefSeq" id="WP_083059522.1">
    <property type="nucleotide sequence ID" value="NZ_JACKVM010000005.1"/>
</dbReference>
<protein>
    <submittedName>
        <fullName evidence="5">Mammalian cell entry protein</fullName>
    </submittedName>
</protein>
<feature type="compositionally biased region" description="Pro residues" evidence="1">
    <location>
        <begin position="444"/>
        <end position="465"/>
    </location>
</feature>
<dbReference type="NCBIfam" id="TIGR00996">
    <property type="entry name" value="Mtu_fam_mce"/>
    <property type="match status" value="1"/>
</dbReference>
<feature type="region of interest" description="Disordered" evidence="1">
    <location>
        <begin position="483"/>
        <end position="541"/>
    </location>
</feature>
<feature type="domain" description="Mce/MlaD" evidence="3">
    <location>
        <begin position="39"/>
        <end position="114"/>
    </location>
</feature>
<name>A0A1W9YW32_MYCBA</name>
<dbReference type="Proteomes" id="UP000192366">
    <property type="component" value="Unassembled WGS sequence"/>
</dbReference>
<accession>A0A1W9YW32</accession>
<keyword evidence="2" id="KW-0812">Transmembrane</keyword>
<dbReference type="InterPro" id="IPR024516">
    <property type="entry name" value="Mce_C"/>
</dbReference>
<dbReference type="PANTHER" id="PTHR33371:SF16">
    <property type="entry name" value="MCE-FAMILY PROTEIN MCE3F"/>
    <property type="match status" value="1"/>
</dbReference>
<proteinExistence type="predicted"/>
<dbReference type="Pfam" id="PF02470">
    <property type="entry name" value="MlaD"/>
    <property type="match status" value="1"/>
</dbReference>
<sequence length="593" mass="61883">MLTRLTRLQLSIFAVVTVLTVTAISAFYLHVPAALGIGTYNVTANFVAGGGLYQNANVTYRGVTIGRVEEVGLTDDGVIAKMRLNTDTDVPANVTATVKSVSAVGEQYIDLVPPEGSADAQLLRNGSHIGVDRTAIGQDIAGLLKQADDLVSSVGDARIQDLLSETFKAFNGSGPELARLIQSGRDLVDEANAAYPETAQLIDQAGPFLDAQIEAGDDIRSTADGLARLTAEVADADPQLRSVLQTVPGAAAEANTTFEGIRPTFPVLAANLANFGRIGVIYNKSIEQALVIFPALIAALNTVAGGVPADEGGKLDFKVDLGDSPPCLTGFIPSTEIRSPADTTLRELPTDLYCKTAQNDPAVVRGARNYPCQEFPGKRAPTVQLCRDPVGYVPIGSNPWRGPPVPYDTPITDPRNITPPNKFPNIPPEADYDPGAPAVQLPPGVQPGPGPAPNAPFPNPVPPNNNAPAPPWPFYAPPDHIAPPYGRQVPPAPGEPIYRPPGSQFPGVLVPPGAPLPPGVPAPPPPVAPPAPAPGPLPAEQPLASASLTTTYDPKTGVFADPTNGGTGVFAPGSDVFTPAENWVDLMMAPRQM</sequence>
<dbReference type="GO" id="GO:0005576">
    <property type="term" value="C:extracellular region"/>
    <property type="evidence" value="ECO:0007669"/>
    <property type="project" value="TreeGrafter"/>
</dbReference>
<gene>
    <name evidence="5" type="ORF">BST17_15415</name>
</gene>
<dbReference type="AlphaFoldDB" id="A0A1W9YW32"/>